<feature type="compositionally biased region" description="Basic and acidic residues" evidence="1">
    <location>
        <begin position="39"/>
        <end position="59"/>
    </location>
</feature>
<accession>A0A0X3PBH9</accession>
<evidence type="ECO:0000313" key="3">
    <source>
        <dbReference type="EMBL" id="JAP48660.1"/>
    </source>
</evidence>
<proteinExistence type="predicted"/>
<dbReference type="InterPro" id="IPR027911">
    <property type="entry name" value="DUF4604"/>
</dbReference>
<sequence>NGPYLTRCMRRRVEYVTSEEPAFIKRFKQNAGMKPSDTLAEKRAPLARDADDLRDRDDEQPQIVIEYGSGVSEKEAADFVQRTLVRPRETDGEVQDTEEEKEKKKKDIDLRDHVGDGTQSASPKCTTSSLLTGKQVRQRIDATIFSDFSCSGFTFYVCDSATRKRFLLKTESPINTITPNPSTAAASVPVFTWKLPTVSPISTFCSSSLGLGLGLRRSFS</sequence>
<evidence type="ECO:0000256" key="1">
    <source>
        <dbReference type="SAM" id="MobiDB-lite"/>
    </source>
</evidence>
<feature type="compositionally biased region" description="Basic and acidic residues" evidence="1">
    <location>
        <begin position="100"/>
        <end position="115"/>
    </location>
</feature>
<feature type="region of interest" description="Disordered" evidence="1">
    <location>
        <begin position="27"/>
        <end position="61"/>
    </location>
</feature>
<name>A0A0X3PBH9_SCHSO</name>
<feature type="region of interest" description="Disordered" evidence="1">
    <location>
        <begin position="83"/>
        <end position="126"/>
    </location>
</feature>
<reference evidence="3" key="1">
    <citation type="submission" date="2016-01" db="EMBL/GenBank/DDBJ databases">
        <title>Reference transcriptome for the parasite Schistocephalus solidus: insights into the molecular evolution of parasitism.</title>
        <authorList>
            <person name="Hebert F.O."/>
            <person name="Grambauer S."/>
            <person name="Barber I."/>
            <person name="Landry C.R."/>
            <person name="Aubin-Horth N."/>
        </authorList>
    </citation>
    <scope>NUCLEOTIDE SEQUENCE</scope>
</reference>
<dbReference type="PANTHER" id="PTHR31195:SF2">
    <property type="entry name" value="GEO02494P1"/>
    <property type="match status" value="1"/>
</dbReference>
<protein>
    <submittedName>
        <fullName evidence="3">Uncharacterized protein KIAA1143 homolog</fullName>
    </submittedName>
</protein>
<evidence type="ECO:0000259" key="2">
    <source>
        <dbReference type="Pfam" id="PF15377"/>
    </source>
</evidence>
<dbReference type="InterPro" id="IPR040219">
    <property type="entry name" value="KIAA1143-like"/>
</dbReference>
<gene>
    <name evidence="3" type="ORF">TR151238</name>
</gene>
<organism evidence="3">
    <name type="scientific">Schistocephalus solidus</name>
    <name type="common">Tapeworm</name>
    <dbReference type="NCBI Taxonomy" id="70667"/>
    <lineage>
        <taxon>Eukaryota</taxon>
        <taxon>Metazoa</taxon>
        <taxon>Spiralia</taxon>
        <taxon>Lophotrochozoa</taxon>
        <taxon>Platyhelminthes</taxon>
        <taxon>Cestoda</taxon>
        <taxon>Eucestoda</taxon>
        <taxon>Diphyllobothriidea</taxon>
        <taxon>Diphyllobothriidae</taxon>
        <taxon>Schistocephalus</taxon>
    </lineage>
</organism>
<dbReference type="AlphaFoldDB" id="A0A0X3PBH9"/>
<feature type="compositionally biased region" description="Polar residues" evidence="1">
    <location>
        <begin position="117"/>
        <end position="126"/>
    </location>
</feature>
<feature type="non-terminal residue" evidence="3">
    <location>
        <position position="1"/>
    </location>
</feature>
<feature type="domain" description="DUF4604" evidence="2">
    <location>
        <begin position="12"/>
        <end position="118"/>
    </location>
</feature>
<dbReference type="EMBL" id="GEEE01014565">
    <property type="protein sequence ID" value="JAP48660.1"/>
    <property type="molecule type" value="Transcribed_RNA"/>
</dbReference>
<dbReference type="Pfam" id="PF15377">
    <property type="entry name" value="DUF4604"/>
    <property type="match status" value="1"/>
</dbReference>
<dbReference type="PANTHER" id="PTHR31195">
    <property type="entry name" value="GEO02494P1"/>
    <property type="match status" value="1"/>
</dbReference>